<evidence type="ECO:0000256" key="2">
    <source>
        <dbReference type="ARBA" id="ARBA00023002"/>
    </source>
</evidence>
<feature type="domain" description="Ketoreductase" evidence="4">
    <location>
        <begin position="3"/>
        <end position="172"/>
    </location>
</feature>
<dbReference type="PRINTS" id="PR00080">
    <property type="entry name" value="SDRFAMILY"/>
</dbReference>
<dbReference type="SMART" id="SM00822">
    <property type="entry name" value="PKS_KR"/>
    <property type="match status" value="1"/>
</dbReference>
<dbReference type="PANTHER" id="PTHR43976">
    <property type="entry name" value="SHORT CHAIN DEHYDROGENASE"/>
    <property type="match status" value="1"/>
</dbReference>
<dbReference type="Proteomes" id="UP000436822">
    <property type="component" value="Unassembled WGS sequence"/>
</dbReference>
<dbReference type="EMBL" id="BLJE01000006">
    <property type="protein sequence ID" value="GFE66767.1"/>
    <property type="molecule type" value="Genomic_DNA"/>
</dbReference>
<comment type="similarity">
    <text evidence="1 3">Belongs to the short-chain dehydrogenases/reductases (SDR) family.</text>
</comment>
<keyword evidence="6" id="KW-1185">Reference proteome</keyword>
<dbReference type="Pfam" id="PF00106">
    <property type="entry name" value="adh_short"/>
    <property type="match status" value="1"/>
</dbReference>
<keyword evidence="2" id="KW-0560">Oxidoreductase</keyword>
<protein>
    <submittedName>
        <fullName evidence="5">Short-chain dehydrogenase/reductase</fullName>
    </submittedName>
</protein>
<dbReference type="NCBIfam" id="NF004824">
    <property type="entry name" value="PRK06180.1"/>
    <property type="match status" value="1"/>
</dbReference>
<sequence>MAQTWFITGASSGFGRAIAEYVVTQGDNVVGIARRTESLQDLVAQAPDRVVAIAADVTEVEDVENAVQAVADRFSRIDVLVNNAGFGMVGAVEETSDASLRRVMETNFFAAMTVTRTALPLMRRQRTGAIVMMSSMGGQMSFAGFGAYSASKFALEGASEALAQEIAPFGLKLMIVEPGAFRTNFAAPGTMVHLPETEAYQSIVGPTRRFAYSMHGAQNGDPAKAARAIATAIAADTPPLRLALGSDAIDCVRDHASDVLAEMSHWARVGRDVSLEIPNEQETAA</sequence>
<gene>
    <name evidence="5" type="ORF">KIN_38410</name>
</gene>
<dbReference type="Gene3D" id="3.40.50.720">
    <property type="entry name" value="NAD(P)-binding Rossmann-like Domain"/>
    <property type="match status" value="1"/>
</dbReference>
<evidence type="ECO:0000256" key="3">
    <source>
        <dbReference type="RuleBase" id="RU000363"/>
    </source>
</evidence>
<dbReference type="GO" id="GO:0016491">
    <property type="term" value="F:oxidoreductase activity"/>
    <property type="evidence" value="ECO:0007669"/>
    <property type="project" value="UniProtKB-KW"/>
</dbReference>
<dbReference type="RefSeq" id="WP_159810114.1">
    <property type="nucleotide sequence ID" value="NZ_BLJE01000006.1"/>
</dbReference>
<proteinExistence type="inferred from homology"/>
<dbReference type="InterPro" id="IPR057326">
    <property type="entry name" value="KR_dom"/>
</dbReference>
<dbReference type="InterPro" id="IPR002347">
    <property type="entry name" value="SDR_fam"/>
</dbReference>
<dbReference type="InterPro" id="IPR036291">
    <property type="entry name" value="NAD(P)-bd_dom_sf"/>
</dbReference>
<dbReference type="OrthoDB" id="9793825at2"/>
<evidence type="ECO:0000259" key="4">
    <source>
        <dbReference type="SMART" id="SM00822"/>
    </source>
</evidence>
<organism evidence="5 6">
    <name type="scientific">Litoreibacter roseus</name>
    <dbReference type="NCBI Taxonomy" id="2601869"/>
    <lineage>
        <taxon>Bacteria</taxon>
        <taxon>Pseudomonadati</taxon>
        <taxon>Pseudomonadota</taxon>
        <taxon>Alphaproteobacteria</taxon>
        <taxon>Rhodobacterales</taxon>
        <taxon>Roseobacteraceae</taxon>
        <taxon>Litoreibacter</taxon>
    </lineage>
</organism>
<comment type="caution">
    <text evidence="5">The sequence shown here is derived from an EMBL/GenBank/DDBJ whole genome shotgun (WGS) entry which is preliminary data.</text>
</comment>
<dbReference type="PRINTS" id="PR00081">
    <property type="entry name" value="GDHRDH"/>
</dbReference>
<evidence type="ECO:0000313" key="5">
    <source>
        <dbReference type="EMBL" id="GFE66767.1"/>
    </source>
</evidence>
<reference evidence="5 6" key="1">
    <citation type="submission" date="2019-12" db="EMBL/GenBank/DDBJ databases">
        <title>Litoreibacter badius sp. nov., a novel bacteriochlorophyll a-containing bacterium in the genus Litoreibacter.</title>
        <authorList>
            <person name="Kanamuro M."/>
            <person name="Takabe Y."/>
            <person name="Mori K."/>
            <person name="Takaichi S."/>
            <person name="Hanada S."/>
        </authorList>
    </citation>
    <scope>NUCLEOTIDE SEQUENCE [LARGE SCALE GENOMIC DNA]</scope>
    <source>
        <strain evidence="5 6">K6</strain>
    </source>
</reference>
<dbReference type="AlphaFoldDB" id="A0A6N6JLC8"/>
<dbReference type="CDD" id="cd05374">
    <property type="entry name" value="17beta-HSD-like_SDR_c"/>
    <property type="match status" value="1"/>
</dbReference>
<dbReference type="PANTHER" id="PTHR43976:SF16">
    <property type="entry name" value="SHORT-CHAIN DEHYDROGENASE_REDUCTASE FAMILY PROTEIN"/>
    <property type="match status" value="1"/>
</dbReference>
<name>A0A6N6JLC8_9RHOB</name>
<evidence type="ECO:0000256" key="1">
    <source>
        <dbReference type="ARBA" id="ARBA00006484"/>
    </source>
</evidence>
<dbReference type="SUPFAM" id="SSF51735">
    <property type="entry name" value="NAD(P)-binding Rossmann-fold domains"/>
    <property type="match status" value="1"/>
</dbReference>
<accession>A0A6N6JLC8</accession>
<evidence type="ECO:0000313" key="6">
    <source>
        <dbReference type="Proteomes" id="UP000436822"/>
    </source>
</evidence>
<dbReference type="InterPro" id="IPR051911">
    <property type="entry name" value="SDR_oxidoreductase"/>
</dbReference>